<name>A0ACC0JQ32_CHOFU</name>
<gene>
    <name evidence="1" type="ORF">MSG28_005153</name>
</gene>
<dbReference type="Proteomes" id="UP001064048">
    <property type="component" value="Chromosome 8"/>
</dbReference>
<organism evidence="1 2">
    <name type="scientific">Choristoneura fumiferana</name>
    <name type="common">Spruce budworm moth</name>
    <name type="synonym">Archips fumiferana</name>
    <dbReference type="NCBI Taxonomy" id="7141"/>
    <lineage>
        <taxon>Eukaryota</taxon>
        <taxon>Metazoa</taxon>
        <taxon>Ecdysozoa</taxon>
        <taxon>Arthropoda</taxon>
        <taxon>Hexapoda</taxon>
        <taxon>Insecta</taxon>
        <taxon>Pterygota</taxon>
        <taxon>Neoptera</taxon>
        <taxon>Endopterygota</taxon>
        <taxon>Lepidoptera</taxon>
        <taxon>Glossata</taxon>
        <taxon>Ditrysia</taxon>
        <taxon>Tortricoidea</taxon>
        <taxon>Tortricidae</taxon>
        <taxon>Tortricinae</taxon>
        <taxon>Choristoneura</taxon>
    </lineage>
</organism>
<keyword evidence="2" id="KW-1185">Reference proteome</keyword>
<protein>
    <submittedName>
        <fullName evidence="1">Uncharacterized protein</fullName>
    </submittedName>
</protein>
<dbReference type="EMBL" id="CM046108">
    <property type="protein sequence ID" value="KAI8426244.1"/>
    <property type="molecule type" value="Genomic_DNA"/>
</dbReference>
<evidence type="ECO:0000313" key="2">
    <source>
        <dbReference type="Proteomes" id="UP001064048"/>
    </source>
</evidence>
<proteinExistence type="predicted"/>
<sequence length="3885" mass="421276">MIPTIATTMDNQTERNEYGAYFAPLRTKSLRTSSNLLILQLAIFDFIMMAKAPIFIYNSAMKGFAAGDIGCQIFALMGAYSGIGASMTNACIAFDRTKSLRTSSNLLILQLAIFDFIMMAKAPIFIYNSAMKGFAAGDIGCQIFALMGAYSGIGASMTNACIAFDREQAKKMNVESLRSNQQANAQSAEIRIAKAALTVCFLFVASWTPYGIMSLIGAFGDQQLLTPGLDEVEYALPASDAPTLAEVLSADDEGEEKIPFKPVEEPTSCSAVQVDFLQAVSQQIIQAQERSSAGAATALIVGSNGKTTVGTAHGHILSFHDQTLRWVCDSNTDCGAVSCLAYNQDSTRLLTGYARGLICQYDSIRGLVLRRVTLGGEIWGTLRVTWAGMSGLALDTGGSVWLIKFSRPLGVRSARSSCLFSGARGEVVAMAARDARVLALATLSRVIIVAGGRAAGVRLGGPPDTLPVLAWSDTDDRILVCGRAKTLQWLAVSVTGSSILLRPVHRVELKSSPLWLGWLGENLAIFDADENLRLWGDDYEKPLDLSHIEPVYASAFFKGLWTDGRVSRAMCMAGGSALGGACVAEGALSLLGRRGVVRVRPRDLLARAQASMSSGRHTQALRLLCSAQGSDAKALANSFIINISERPHLLSNKALADLAINDELWTCLWEQCAGEKIFVEALGEAAVRGELYEAAPSPDCSQELIERLASVDPSLVERVVASLPLTGAMRELVLYVDEACRGGAECACAGSALLLAAADALAGRGAAGRPLPPHAQPSARHDALHALLAPAVRGGRWRWGEWGGGGGARSPLLALAAHDARACVRLLEQSAREPPFAGPLGKQNRLRVARALLHLAPSLQLSAGALPGDRELLASAQQLAAATPGERADRAWLALLLRAPATPAVSLAPASPAVPLAPAPAPAPAPPPRRATASPRTATPPPPPRARACSGDSTIEADGSGARKQFEGHLAALVELRPSATAALVDDQLAEQVAALLRHSDSRRAHEFAECLLEAGKLRGEAATAFFRNLCISRPTDASDFLEKNPGVLRPEEALAIVRETGARDAEPACLEATGDPEAALDALLALTAAAAPEAAARLVRRACELCARVAPGVPAEAAAGMWARLLRRADAPPAALLLEAAAYLPSAQLAERVCGAPRVALGVLGAARGRRGAWACAARVAAREAHEALARALRAARRGLPVRGRCARCDAALAASGSACRTTHCARAVHAECGAGAACALCGARLPDAVLALPPLAPRPPHAAPQDHVLQLLHDLLVNLLKMEASNNTDAVNLGVGEVEAEIGEELKQLEEGKDYDTRSEVSSSTSSDSSTPSISSASSKSRRKIFMPPRSRLSSGSYKRRSPSPYMRERLPVWFTRGRDSYSSSSSAAAEAYVAEYMRSMHHQLPPLPYVPPPGFSGALAAYDGLPPPPPPPPPRYYDGPLADYPRSVGAMRELVLYVDEACRGGAECACAGSALLLAAADALAGRGAAGRPLPPHAQPSARHDALHARRAVAVGEWGGGGGARSPLLALAAHDARACVRLLEQSAREPPFAGPLGKQNRLRVARALLHLAPSLQCWRPARGPRAAGQRPAAGRRHARGARRPRLARATAARARHARRLARPRRPPSRSRPPLRPPPPPPPAPRDRLAAHRDAAAAATRPRVLWRLDVLLDNHNEALAQFFQIENPSDADIDELFEYLRSRIEADGSGARKQFEGHLAALVELRPSATAALVDDQLAEQVAALLRHSDSRRAHEFAECLLEAGKLRGEAATAFFRNLCISRPTDASDFLEKNPGVLRPEEALAIVRETGARDAEPACLEATGDPEAALDALLALTAAAAPEAAARLVRRACELCARVAPGVPAEAAAGMWARLLRRADAPPAALLLEAAAYLPSAQLAERVCGAPRVALGVLGAARGRRGAWACAARVAAREAHEALARALRAARRGLPVRGRCARCDAALAASGSACRTTHCARAVHAECGAGAACALCGARLPDAVLALPPLAPRPPHAAPQDHVLQLLHDLLVNLLKMEASNNTDAVNLGVGEVEAEIGEELKQLEEGKDYDTRSEVSSSTSSDSSTPSISSASSKSKRETHKSSRLNTSSRSRRKIFMPPRSRLSSGSYKRRSPSPYMRERLPVWFTRGRDSYSSSSSAAAEAYVAEYMRSMHHQLPPLPYVPPPGFSGALAAYDGLPPPPPPPPPRYYDGPLADYPRSVLWFIASRVAMQARKVMTLAALSALLWAASAAAAERGGGIKVGSGAAGGARGEGARGGGVRVGGEGCGARAPPPRRPRPARPLPSPPRSSCRTRPSAHGTTPKPRRQRSPTILDSLCKEFLAVNVSAILYLMNHEQYGRSTASAQYFLQLAGYLGIPDRFKFTILNAVVVKKPADLNELVTSEARVMLLYATREEAADILSTAGDLHLTSENFVWIVTQTEIATAVKVFAYGVDSYVSEPENALHPLGTRLSCSGAGAGEARWATGERFYRHLRNVSVDSEAGRPSIEFTPDGELRAAELKIMNLRPAIGEQLVWEEIGTWNSYPKERLDIKDIVWPGGLHTPPQGVPEKFHMRITFLEEPPYINLAPPDPISGRCSLDRGVICRVAPEVDVAGLEAGTAHRNSSLYQCCSGFCIDLLQQLAEQLGFTYELSRVEDGRWGTLHNSKWNGLIADLVNKRTDMVLTSLIINSDREAVVDFSVPFMETGVAIVVAKRTGIISPTAFLEPFDTASWMLVGAVAIQAATFSIFFFEWLSPNIIAAQYWMTGTCKPNKQEHKSSDPLALEQFLSAFLLLMAGILLAALLLLLEHVYFRYMRAHLAASTVGPCCALVSLSMGERRTGEFPPNTSLFELANTLAPAELSSLTHPTILYMRQEVTGELALRNKTLRQLGLIGGRAVLRLLNKAEEGMQANVSAVYRRPLPAKDDKFLESHKEREHTYKETPSSGAPEKQQVQKKVHTETFDPIDLIKKEKGKKTQVKHEEEKTVQIRDSDDNLPTKEDVSMEVDNFEANVKSASSSTSCLSQENLERRLKIEEEVTFLGAQKAIAFIPEGSDEEMEDLPDTFYELTVEETSQMRLSAHKHVVVRVQFPDHIILQVTTPLKETLDPKITLLEAKFVPCVHMHFKWIQEEANAKYLKEEIYSKTTSSDAASERRTGEFPPNTSLFELANTLAPAELSSLTHPTILYMRQEVTGELALRDKTLRQLGLIGGRAVLRLLNKAEEGMQANVSAVYRRPLPAKDDKVLESHKEREPTHTYKETPSSGAPEKQQVQKKVHTETFDPIDLIKKEKGKKTQVKHEEEKTVQIRDSDDNLPTKEDVSMEVDNFEANVKSASSSTSCLSQENLERRLKIEEEVTFLGAQKAIAFMPEGSDEEMEDLPDTFYELTVEETSQMRLSAHKHVVVRVQFPDHIILQVTTPLKETLDPKITLLEAKFVPCVHMHFKWIQEEANAKYLKEEIYSKTTSSDAAKLPNHLTSITCFGDNIEDEWFIIFIHQGSIHIIPPSLQDSNSTITIGDAITIIAKLSEKTKVSHEIQQSILQRIGKYPEKIEDSFHRTTAILPVDIATLLTLKPTLIAPLVSSYCNHDVIDARACKNVAFEDCVQVNVKFTKCLYAMLMHAKPLKNIKFRDIDDKKSIIGQKLTIGYQILMNKPTQDIFSTKQFKNFIGSADYMELLKNAKEFYSVMECPINAQVSNEISHLMLSCEFTQSKEALLQKCTSNDELVEDKEDWLNINPDQLNDLLNARYKKKATFNTDDVLTANNVTSKLSSFLIQTSDFEGIETEANNNLTSNIEFDPDDFSNSVQKMLDLITLGDTDNKEASDSDDYYESGDNDEDDELNDIKQEQLQDSKTILQNIVQSMKEEGLSGPTITKHYQHDMQHPQQLFPLYEDL</sequence>
<reference evidence="1 2" key="1">
    <citation type="journal article" date="2022" name="Genome Biol. Evol.">
        <title>The Spruce Budworm Genome: Reconstructing the Evolutionary History of Antifreeze Proteins.</title>
        <authorList>
            <person name="Beliveau C."/>
            <person name="Gagne P."/>
            <person name="Picq S."/>
            <person name="Vernygora O."/>
            <person name="Keeling C.I."/>
            <person name="Pinkney K."/>
            <person name="Doucet D."/>
            <person name="Wen F."/>
            <person name="Johnston J.S."/>
            <person name="Maaroufi H."/>
            <person name="Boyle B."/>
            <person name="Laroche J."/>
            <person name="Dewar K."/>
            <person name="Juretic N."/>
            <person name="Blackburn G."/>
            <person name="Nisole A."/>
            <person name="Brunet B."/>
            <person name="Brandao M."/>
            <person name="Lumley L."/>
            <person name="Duan J."/>
            <person name="Quan G."/>
            <person name="Lucarotti C.J."/>
            <person name="Roe A.D."/>
            <person name="Sperling F.A.H."/>
            <person name="Levesque R.C."/>
            <person name="Cusson M."/>
        </authorList>
    </citation>
    <scope>NUCLEOTIDE SEQUENCE [LARGE SCALE GENOMIC DNA]</scope>
    <source>
        <strain evidence="1">Glfc:IPQL:Cfum</strain>
    </source>
</reference>
<accession>A0ACC0JQ32</accession>
<comment type="caution">
    <text evidence="1">The sequence shown here is derived from an EMBL/GenBank/DDBJ whole genome shotgun (WGS) entry which is preliminary data.</text>
</comment>
<evidence type="ECO:0000313" key="1">
    <source>
        <dbReference type="EMBL" id="KAI8426244.1"/>
    </source>
</evidence>